<dbReference type="PANTHER" id="PTHR35340">
    <property type="entry name" value="PQQ ENZYME REPEAT PROTEIN-RELATED"/>
    <property type="match status" value="1"/>
</dbReference>
<dbReference type="Pfam" id="PF14269">
    <property type="entry name" value="Arylsulfotran_2"/>
    <property type="match status" value="1"/>
</dbReference>
<sequence length="487" mass="52863">MDRNKKILIAACVVAVAMIIVVGILLAMSGRDETPLSQHTLQLKVNGCDIDVSLKKNNATINAPSLAVGENEFEVLGYPGGTVKVNGKTVKVGSTTTIDVDAISSENQIEITVSNVKDSRTVQLRTYSTRLPKLRVIGSGVKDGQYLVTEADRPVMYALDDEGDVIWYKALSSKSKTRFSDFKCHQTDSGTYYSYQVINPDADNFGISDYRPGKRVVMDDEFKTVTEDAGITAYKKGESIDWKQAGTAIDGNAFEMLSRHNTFTVRRKPTRASNMPEGLDAKDNTTVAAVIVQNAGRSSVNWEWNSTNVARLYSDSVAGNDYTSDDIQDYLNPSAMVVDPTDGNLILSFKNANCLVKINSETGKLMWTLGGNSDEFGLKSSQKFSGQTDVQVSEDGTLTITQPGKITMLKLDEGNKAVASIRTKNIDNAVGANLMNTDNGVLCVGKNGSVLIEERSVDGGELKNALQIKTTSPHNLASVRFVPAEKH</sequence>
<dbReference type="EMBL" id="VOGB01000004">
    <property type="protein sequence ID" value="MQM72303.1"/>
    <property type="molecule type" value="Genomic_DNA"/>
</dbReference>
<keyword evidence="1" id="KW-1133">Transmembrane helix</keyword>
<dbReference type="InterPro" id="IPR053143">
    <property type="entry name" value="Arylsulfate_ST"/>
</dbReference>
<organism evidence="2 3">
    <name type="scientific">Candidatus Pseudoramibacter fermentans</name>
    <dbReference type="NCBI Taxonomy" id="2594427"/>
    <lineage>
        <taxon>Bacteria</taxon>
        <taxon>Bacillati</taxon>
        <taxon>Bacillota</taxon>
        <taxon>Clostridia</taxon>
        <taxon>Eubacteriales</taxon>
        <taxon>Eubacteriaceae</taxon>
        <taxon>Pseudoramibacter</taxon>
    </lineage>
</organism>
<dbReference type="Proteomes" id="UP000473648">
    <property type="component" value="Unassembled WGS sequence"/>
</dbReference>
<keyword evidence="1" id="KW-0812">Transmembrane</keyword>
<protein>
    <recommendedName>
        <fullName evidence="4">Arylsulfotransferase N-terminal domain-containing protein</fullName>
    </recommendedName>
</protein>
<dbReference type="AlphaFoldDB" id="A0A6L5GQB8"/>
<dbReference type="PANTHER" id="PTHR35340:SF5">
    <property type="entry name" value="ASST-DOMAIN-CONTAINING PROTEIN"/>
    <property type="match status" value="1"/>
</dbReference>
<evidence type="ECO:0000256" key="1">
    <source>
        <dbReference type="SAM" id="Phobius"/>
    </source>
</evidence>
<evidence type="ECO:0000313" key="2">
    <source>
        <dbReference type="EMBL" id="MQM72303.1"/>
    </source>
</evidence>
<evidence type="ECO:0008006" key="4">
    <source>
        <dbReference type="Google" id="ProtNLM"/>
    </source>
</evidence>
<keyword evidence="1" id="KW-0472">Membrane</keyword>
<accession>A0A6L5GQB8</accession>
<dbReference type="InterPro" id="IPR039535">
    <property type="entry name" value="ASST-like"/>
</dbReference>
<keyword evidence="3" id="KW-1185">Reference proteome</keyword>
<feature type="transmembrane region" description="Helical" evidence="1">
    <location>
        <begin position="7"/>
        <end position="28"/>
    </location>
</feature>
<reference evidence="2" key="1">
    <citation type="journal article" date="2020" name="Appl. Environ. Microbiol.">
        <title>Medium-Chain Fatty Acid Synthesis by 'Candidatus Weimeria bifida' gen. nov., sp. nov., and 'Candidatus Pseudoramibacter fermentans' sp. nov.</title>
        <authorList>
            <person name="Scarborough M.J."/>
            <person name="Myers K.S."/>
            <person name="Donohue T.J."/>
            <person name="Noguera D.R."/>
        </authorList>
    </citation>
    <scope>NUCLEOTIDE SEQUENCE</scope>
    <source>
        <strain evidence="2">EUB1.1</strain>
    </source>
</reference>
<proteinExistence type="predicted"/>
<dbReference type="SUPFAM" id="SSF101898">
    <property type="entry name" value="NHL repeat"/>
    <property type="match status" value="1"/>
</dbReference>
<gene>
    <name evidence="2" type="ORF">FRC53_02495</name>
</gene>
<name>A0A6L5GQB8_9FIRM</name>
<evidence type="ECO:0000313" key="3">
    <source>
        <dbReference type="Proteomes" id="UP000473648"/>
    </source>
</evidence>
<comment type="caution">
    <text evidence="2">The sequence shown here is derived from an EMBL/GenBank/DDBJ whole genome shotgun (WGS) entry which is preliminary data.</text>
</comment>